<dbReference type="FunFam" id="1.10.287.950:FF:000001">
    <property type="entry name" value="Methyl-accepting chemotaxis sensory transducer"/>
    <property type="match status" value="1"/>
</dbReference>
<evidence type="ECO:0000259" key="6">
    <source>
        <dbReference type="PROSITE" id="PS50885"/>
    </source>
</evidence>
<feature type="transmembrane region" description="Helical" evidence="4">
    <location>
        <begin position="12"/>
        <end position="32"/>
    </location>
</feature>
<feature type="transmembrane region" description="Helical" evidence="4">
    <location>
        <begin position="193"/>
        <end position="215"/>
    </location>
</feature>
<feature type="domain" description="HAMP" evidence="6">
    <location>
        <begin position="217"/>
        <end position="269"/>
    </location>
</feature>
<dbReference type="GO" id="GO:0007165">
    <property type="term" value="P:signal transduction"/>
    <property type="evidence" value="ECO:0007669"/>
    <property type="project" value="UniProtKB-KW"/>
</dbReference>
<proteinExistence type="inferred from homology"/>
<dbReference type="InterPro" id="IPR004090">
    <property type="entry name" value="Chemotax_Me-accpt_rcpt"/>
</dbReference>
<dbReference type="Gene3D" id="1.10.287.950">
    <property type="entry name" value="Methyl-accepting chemotaxis protein"/>
    <property type="match status" value="1"/>
</dbReference>
<accession>A0A4R1Q2N9</accession>
<dbReference type="PANTHER" id="PTHR32089:SF112">
    <property type="entry name" value="LYSOZYME-LIKE PROTEIN-RELATED"/>
    <property type="match status" value="1"/>
</dbReference>
<dbReference type="Pfam" id="PF00015">
    <property type="entry name" value="MCPsignal"/>
    <property type="match status" value="1"/>
</dbReference>
<evidence type="ECO:0000256" key="4">
    <source>
        <dbReference type="SAM" id="Phobius"/>
    </source>
</evidence>
<evidence type="ECO:0000256" key="2">
    <source>
        <dbReference type="ARBA" id="ARBA00029447"/>
    </source>
</evidence>
<organism evidence="7 8">
    <name type="scientific">Anaerospora hongkongensis</name>
    <dbReference type="NCBI Taxonomy" id="244830"/>
    <lineage>
        <taxon>Bacteria</taxon>
        <taxon>Bacillati</taxon>
        <taxon>Bacillota</taxon>
        <taxon>Negativicutes</taxon>
        <taxon>Selenomonadales</taxon>
        <taxon>Sporomusaceae</taxon>
        <taxon>Anaerospora</taxon>
    </lineage>
</organism>
<dbReference type="PROSITE" id="PS50885">
    <property type="entry name" value="HAMP"/>
    <property type="match status" value="1"/>
</dbReference>
<dbReference type="CDD" id="cd11386">
    <property type="entry name" value="MCP_signal"/>
    <property type="match status" value="1"/>
</dbReference>
<dbReference type="GO" id="GO:0016020">
    <property type="term" value="C:membrane"/>
    <property type="evidence" value="ECO:0007669"/>
    <property type="project" value="InterPro"/>
</dbReference>
<dbReference type="PANTHER" id="PTHR32089">
    <property type="entry name" value="METHYL-ACCEPTING CHEMOTAXIS PROTEIN MCPB"/>
    <property type="match status" value="1"/>
</dbReference>
<dbReference type="SMART" id="SM00304">
    <property type="entry name" value="HAMP"/>
    <property type="match status" value="1"/>
</dbReference>
<sequence length="574" mass="61191">MKVKIGVKITVGFVVMLALIGILGVVSFLSLAKSGHNLDSIQTSSQRLILAMQIQNSFTEGAASATRFIAYGDTQNYKQVEKALSETVVLQYQFVDIVEENKRADAQKIIRDTAKYSDIIMNDLAPLVRAYHRELAAGNAEKAQALKGEVSLMADRMVPIGDQVTSVMKAVVTENKTVVDDSIRLSQWYTQQANTIGIIVCAVAFVVGLVLSIGLTRAIINPLTKMVDGANRFAEGDLTNPIVVKSRDELGQLATAMNAMQDSIKGIVQSIHHLSRQVAGSAQELTAIVDHSAAAADQVAGSISEVHQNSASQMTAVNEALSIVEEMSSGIAQIAVNTDQMSDMSRETAAAAQNGVQSIASVTTQMASIERTVLGLSNVVVRLGEHSQEIGQIVDTIAGIASQTNLLALNAAIEAARAGDQGRGFAVVADEVRKLAHQSQEAAKQIAFLIHQIQQETGQAVNAMDEGTKEVKKGSQVVDDAGHSFNRIVELINQVANQVQEISSAIHHMSGGSQKIVMAVRAIDSTGKDITNQTEMIAAATDEEAASMTQITDASQTLSRMAEELQGAVNKFKV</sequence>
<dbReference type="Gene3D" id="6.10.340.10">
    <property type="match status" value="1"/>
</dbReference>
<evidence type="ECO:0000313" key="8">
    <source>
        <dbReference type="Proteomes" id="UP000295063"/>
    </source>
</evidence>
<dbReference type="GO" id="GO:0006935">
    <property type="term" value="P:chemotaxis"/>
    <property type="evidence" value="ECO:0007669"/>
    <property type="project" value="InterPro"/>
</dbReference>
<evidence type="ECO:0000259" key="5">
    <source>
        <dbReference type="PROSITE" id="PS50111"/>
    </source>
</evidence>
<dbReference type="AlphaFoldDB" id="A0A4R1Q2N9"/>
<dbReference type="SMART" id="SM00283">
    <property type="entry name" value="MA"/>
    <property type="match status" value="1"/>
</dbReference>
<keyword evidence="4" id="KW-0472">Membrane</keyword>
<evidence type="ECO:0000313" key="7">
    <source>
        <dbReference type="EMBL" id="TCL38758.1"/>
    </source>
</evidence>
<feature type="domain" description="Methyl-accepting transducer" evidence="5">
    <location>
        <begin position="288"/>
        <end position="524"/>
    </location>
</feature>
<dbReference type="Proteomes" id="UP000295063">
    <property type="component" value="Unassembled WGS sequence"/>
</dbReference>
<name>A0A4R1Q2N9_9FIRM</name>
<protein>
    <submittedName>
        <fullName evidence="7">Methyl-accepting chemotaxis protein</fullName>
    </submittedName>
</protein>
<dbReference type="PRINTS" id="PR00260">
    <property type="entry name" value="CHEMTRNSDUCR"/>
</dbReference>
<dbReference type="InterPro" id="IPR004089">
    <property type="entry name" value="MCPsignal_dom"/>
</dbReference>
<keyword evidence="8" id="KW-1185">Reference proteome</keyword>
<comment type="similarity">
    <text evidence="2">Belongs to the methyl-accepting chemotaxis (MCP) protein family.</text>
</comment>
<comment type="caution">
    <text evidence="7">The sequence shown here is derived from an EMBL/GenBank/DDBJ whole genome shotgun (WGS) entry which is preliminary data.</text>
</comment>
<dbReference type="Pfam" id="PF12729">
    <property type="entry name" value="4HB_MCP_1"/>
    <property type="match status" value="1"/>
</dbReference>
<keyword evidence="4" id="KW-0812">Transmembrane</keyword>
<dbReference type="CDD" id="cd06225">
    <property type="entry name" value="HAMP"/>
    <property type="match status" value="1"/>
</dbReference>
<dbReference type="InterPro" id="IPR024478">
    <property type="entry name" value="HlyB_4HB_MCP"/>
</dbReference>
<dbReference type="RefSeq" id="WP_165898801.1">
    <property type="nucleotide sequence ID" value="NZ_SLUI01000003.1"/>
</dbReference>
<keyword evidence="1 3" id="KW-0807">Transducer</keyword>
<dbReference type="InterPro" id="IPR003660">
    <property type="entry name" value="HAMP_dom"/>
</dbReference>
<evidence type="ECO:0000256" key="1">
    <source>
        <dbReference type="ARBA" id="ARBA00023224"/>
    </source>
</evidence>
<dbReference type="PROSITE" id="PS50111">
    <property type="entry name" value="CHEMOTAXIS_TRANSDUC_2"/>
    <property type="match status" value="1"/>
</dbReference>
<keyword evidence="4" id="KW-1133">Transmembrane helix</keyword>
<dbReference type="SUPFAM" id="SSF58104">
    <property type="entry name" value="Methyl-accepting chemotaxis protein (MCP) signaling domain"/>
    <property type="match status" value="1"/>
</dbReference>
<reference evidence="7 8" key="1">
    <citation type="submission" date="2019-03" db="EMBL/GenBank/DDBJ databases">
        <title>Genomic Encyclopedia of Type Strains, Phase IV (KMG-IV): sequencing the most valuable type-strain genomes for metagenomic binning, comparative biology and taxonomic classification.</title>
        <authorList>
            <person name="Goeker M."/>
        </authorList>
    </citation>
    <scope>NUCLEOTIDE SEQUENCE [LARGE SCALE GENOMIC DNA]</scope>
    <source>
        <strain evidence="7 8">DSM 15969</strain>
    </source>
</reference>
<evidence type="ECO:0000256" key="3">
    <source>
        <dbReference type="PROSITE-ProRule" id="PRU00284"/>
    </source>
</evidence>
<dbReference type="EMBL" id="SLUI01000003">
    <property type="protein sequence ID" value="TCL38758.1"/>
    <property type="molecule type" value="Genomic_DNA"/>
</dbReference>
<dbReference type="GO" id="GO:0004888">
    <property type="term" value="F:transmembrane signaling receptor activity"/>
    <property type="evidence" value="ECO:0007669"/>
    <property type="project" value="InterPro"/>
</dbReference>
<dbReference type="Pfam" id="PF00672">
    <property type="entry name" value="HAMP"/>
    <property type="match status" value="1"/>
</dbReference>
<gene>
    <name evidence="7" type="ORF">EV210_103238</name>
</gene>